<evidence type="ECO:0000313" key="4">
    <source>
        <dbReference type="Proteomes" id="UP000291213"/>
    </source>
</evidence>
<dbReference type="Proteomes" id="UP000291213">
    <property type="component" value="Unassembled WGS sequence"/>
</dbReference>
<dbReference type="Gene3D" id="3.40.50.2000">
    <property type="entry name" value="Glycogen Phosphorylase B"/>
    <property type="match status" value="1"/>
</dbReference>
<protein>
    <recommendedName>
        <fullName evidence="2">Glycosyl transferase family 1 domain-containing protein</fullName>
    </recommendedName>
</protein>
<evidence type="ECO:0000256" key="1">
    <source>
        <dbReference type="ARBA" id="ARBA00022679"/>
    </source>
</evidence>
<comment type="caution">
    <text evidence="3">The sequence shown here is derived from an EMBL/GenBank/DDBJ whole genome shotgun (WGS) entry which is preliminary data.</text>
</comment>
<gene>
    <name evidence="3" type="ORF">apy_02540</name>
</gene>
<organism evidence="3 4">
    <name type="scientific">Aeropyrum pernix</name>
    <dbReference type="NCBI Taxonomy" id="56636"/>
    <lineage>
        <taxon>Archaea</taxon>
        <taxon>Thermoproteota</taxon>
        <taxon>Thermoprotei</taxon>
        <taxon>Desulfurococcales</taxon>
        <taxon>Desulfurococcaceae</taxon>
        <taxon>Aeropyrum</taxon>
    </lineage>
</organism>
<evidence type="ECO:0000259" key="2">
    <source>
        <dbReference type="Pfam" id="PF00534"/>
    </source>
</evidence>
<dbReference type="GO" id="GO:0016757">
    <property type="term" value="F:glycosyltransferase activity"/>
    <property type="evidence" value="ECO:0007669"/>
    <property type="project" value="InterPro"/>
</dbReference>
<feature type="domain" description="Glycosyl transferase family 1" evidence="2">
    <location>
        <begin position="17"/>
        <end position="106"/>
    </location>
</feature>
<dbReference type="EMBL" id="BDMD01000010">
    <property type="protein sequence ID" value="GBF08529.1"/>
    <property type="molecule type" value="Genomic_DNA"/>
</dbReference>
<dbReference type="InterPro" id="IPR001296">
    <property type="entry name" value="Glyco_trans_1"/>
</dbReference>
<dbReference type="PANTHER" id="PTHR46401:SF2">
    <property type="entry name" value="GLYCOSYLTRANSFERASE WBBK-RELATED"/>
    <property type="match status" value="1"/>
</dbReference>
<proteinExistence type="predicted"/>
<reference evidence="3 4" key="1">
    <citation type="submission" date="2017-02" db="EMBL/GenBank/DDBJ databases">
        <title>isolation and characterization of a novel temperate virus Aeropyrum globular virus 1 infecting hyperthermophilic archaeon Aeropyrum.</title>
        <authorList>
            <person name="Yumiya M."/>
            <person name="Yoshida T."/>
            <person name="Sako Y."/>
        </authorList>
    </citation>
    <scope>NUCLEOTIDE SEQUENCE [LARGE SCALE GENOMIC DNA]</scope>
    <source>
        <strain evidence="3 4">YK1-12-2013</strain>
    </source>
</reference>
<dbReference type="AlphaFoldDB" id="A0A401H891"/>
<dbReference type="PANTHER" id="PTHR46401">
    <property type="entry name" value="GLYCOSYLTRANSFERASE WBBK-RELATED"/>
    <property type="match status" value="1"/>
</dbReference>
<accession>A0A401H891</accession>
<keyword evidence="1" id="KW-0808">Transferase</keyword>
<dbReference type="Pfam" id="PF00534">
    <property type="entry name" value="Glycos_transf_1"/>
    <property type="match status" value="1"/>
</dbReference>
<name>A0A401H891_AERPX</name>
<dbReference type="SUPFAM" id="SSF53756">
    <property type="entry name" value="UDP-Glycosyltransferase/glycogen phosphorylase"/>
    <property type="match status" value="1"/>
</dbReference>
<sequence length="137" mass="16123">MNSRRIIQLFYSLKRKGKKIKFVFNPSNNELVELYRNALLFVYPGHENFNMSALEAMSAGCPILVANSSRICEILPESLREYLCLPKDNIDAWVTRIFEIVRNDESYYLGKKLREITQRYNMYTYINGLVKILKTIE</sequence>
<evidence type="ECO:0000313" key="3">
    <source>
        <dbReference type="EMBL" id="GBF08529.1"/>
    </source>
</evidence>